<sequence>MQIFRYCIFVLILIDGGLLVHLFCFKPVQLYDILLLEMSISVDKLLPQYETLVQEKQRKREMRTETEKERVFTKLYSREVYSRKVVENSEDWGSYRSDGIGLVSGGFHEKRLLNDLLDTYNVLERPVGNESEPLVLNFGLTLMQIIDVKCAFYANTERASIRFCTRRDVMQFASGRKLANGAGTTTMTTTTMRRNRGVPSTLTINSLRCVTILAAVVNAGANDA</sequence>
<feature type="transmembrane region" description="Helical" evidence="1">
    <location>
        <begin position="6"/>
        <end position="25"/>
    </location>
</feature>
<dbReference type="AlphaFoldDB" id="A0A195D101"/>
<gene>
    <name evidence="2" type="ORF">ALC62_02439</name>
</gene>
<organism evidence="2 3">
    <name type="scientific">Cyphomyrmex costatus</name>
    <dbReference type="NCBI Taxonomy" id="456900"/>
    <lineage>
        <taxon>Eukaryota</taxon>
        <taxon>Metazoa</taxon>
        <taxon>Ecdysozoa</taxon>
        <taxon>Arthropoda</taxon>
        <taxon>Hexapoda</taxon>
        <taxon>Insecta</taxon>
        <taxon>Pterygota</taxon>
        <taxon>Neoptera</taxon>
        <taxon>Endopterygota</taxon>
        <taxon>Hymenoptera</taxon>
        <taxon>Apocrita</taxon>
        <taxon>Aculeata</taxon>
        <taxon>Formicoidea</taxon>
        <taxon>Formicidae</taxon>
        <taxon>Myrmicinae</taxon>
        <taxon>Cyphomyrmex</taxon>
    </lineage>
</organism>
<dbReference type="GO" id="GO:0005230">
    <property type="term" value="F:extracellular ligand-gated monoatomic ion channel activity"/>
    <property type="evidence" value="ECO:0007669"/>
    <property type="project" value="InterPro"/>
</dbReference>
<evidence type="ECO:0000313" key="2">
    <source>
        <dbReference type="EMBL" id="KYN06585.1"/>
    </source>
</evidence>
<accession>A0A195D101</accession>
<dbReference type="SUPFAM" id="SSF63712">
    <property type="entry name" value="Nicotinic receptor ligand binding domain-like"/>
    <property type="match status" value="1"/>
</dbReference>
<reference evidence="2 3" key="1">
    <citation type="submission" date="2016-03" db="EMBL/GenBank/DDBJ databases">
        <title>Cyphomyrmex costatus WGS genome.</title>
        <authorList>
            <person name="Nygaard S."/>
            <person name="Hu H."/>
            <person name="Boomsma J."/>
            <person name="Zhang G."/>
        </authorList>
    </citation>
    <scope>NUCLEOTIDE SEQUENCE [LARGE SCALE GENOMIC DNA]</scope>
    <source>
        <strain evidence="2">MS0001</strain>
        <tissue evidence="2">Whole body</tissue>
    </source>
</reference>
<keyword evidence="1" id="KW-1133">Transmembrane helix</keyword>
<evidence type="ECO:0000313" key="3">
    <source>
        <dbReference type="Proteomes" id="UP000078542"/>
    </source>
</evidence>
<dbReference type="Gene3D" id="2.70.170.10">
    <property type="entry name" value="Neurotransmitter-gated ion-channel ligand-binding domain"/>
    <property type="match status" value="1"/>
</dbReference>
<protein>
    <submittedName>
        <fullName evidence="2">Uncharacterized protein</fullName>
    </submittedName>
</protein>
<keyword evidence="3" id="KW-1185">Reference proteome</keyword>
<keyword evidence="1" id="KW-0472">Membrane</keyword>
<dbReference type="InterPro" id="IPR036734">
    <property type="entry name" value="Neur_chan_lig-bd_sf"/>
</dbReference>
<name>A0A195D101_9HYME</name>
<keyword evidence="1" id="KW-0812">Transmembrane</keyword>
<proteinExistence type="predicted"/>
<dbReference type="STRING" id="456900.A0A195D101"/>
<dbReference type="Proteomes" id="UP000078542">
    <property type="component" value="Unassembled WGS sequence"/>
</dbReference>
<dbReference type="GO" id="GO:0016020">
    <property type="term" value="C:membrane"/>
    <property type="evidence" value="ECO:0007669"/>
    <property type="project" value="InterPro"/>
</dbReference>
<dbReference type="EMBL" id="KQ976986">
    <property type="protein sequence ID" value="KYN06585.1"/>
    <property type="molecule type" value="Genomic_DNA"/>
</dbReference>
<evidence type="ECO:0000256" key="1">
    <source>
        <dbReference type="SAM" id="Phobius"/>
    </source>
</evidence>